<evidence type="ECO:0000313" key="3">
    <source>
        <dbReference type="EnsemblPlants" id="AET7Gv20721400.2"/>
    </source>
</evidence>
<reference evidence="4" key="1">
    <citation type="journal article" date="2014" name="Science">
        <title>Ancient hybridizations among the ancestral genomes of bread wheat.</title>
        <authorList>
            <consortium name="International Wheat Genome Sequencing Consortium,"/>
            <person name="Marcussen T."/>
            <person name="Sandve S.R."/>
            <person name="Heier L."/>
            <person name="Spannagl M."/>
            <person name="Pfeifer M."/>
            <person name="Jakobsen K.S."/>
            <person name="Wulff B.B."/>
            <person name="Steuernagel B."/>
            <person name="Mayer K.F."/>
            <person name="Olsen O.A."/>
        </authorList>
    </citation>
    <scope>NUCLEOTIDE SEQUENCE [LARGE SCALE GENOMIC DNA]</scope>
    <source>
        <strain evidence="4">cv. AL8/78</strain>
    </source>
</reference>
<dbReference type="Gramene" id="AET7Gv20721400.2">
    <property type="protein sequence ID" value="AET7Gv20721400.2"/>
    <property type="gene ID" value="AET7Gv20721400"/>
</dbReference>
<dbReference type="PANTHER" id="PTHR31071:SF12">
    <property type="entry name" value="OS08G0190700 PROTEIN"/>
    <property type="match status" value="1"/>
</dbReference>
<dbReference type="EnsemblPlants" id="AET7Gv20721400.2">
    <property type="protein sequence ID" value="AET7Gv20721400.2"/>
    <property type="gene ID" value="AET7Gv20721400"/>
</dbReference>
<dbReference type="InterPro" id="IPR043424">
    <property type="entry name" value="BLT-like"/>
</dbReference>
<feature type="region of interest" description="Disordered" evidence="2">
    <location>
        <begin position="632"/>
        <end position="652"/>
    </location>
</feature>
<dbReference type="AlphaFoldDB" id="A0A453RVH3"/>
<keyword evidence="4" id="KW-1185">Reference proteome</keyword>
<dbReference type="PANTHER" id="PTHR31071">
    <property type="entry name" value="GB|AAF24581.1"/>
    <property type="match status" value="1"/>
</dbReference>
<protein>
    <submittedName>
        <fullName evidence="3">Uncharacterized protein</fullName>
    </submittedName>
</protein>
<reference evidence="4" key="2">
    <citation type="journal article" date="2017" name="Nat. Plants">
        <title>The Aegilops tauschii genome reveals multiple impacts of transposons.</title>
        <authorList>
            <person name="Zhao G."/>
            <person name="Zou C."/>
            <person name="Li K."/>
            <person name="Wang K."/>
            <person name="Li T."/>
            <person name="Gao L."/>
            <person name="Zhang X."/>
            <person name="Wang H."/>
            <person name="Yang Z."/>
            <person name="Liu X."/>
            <person name="Jiang W."/>
            <person name="Mao L."/>
            <person name="Kong X."/>
            <person name="Jiao Y."/>
            <person name="Jia J."/>
        </authorList>
    </citation>
    <scope>NUCLEOTIDE SEQUENCE [LARGE SCALE GENOMIC DNA]</scope>
    <source>
        <strain evidence="4">cv. AL8/78</strain>
    </source>
</reference>
<evidence type="ECO:0000313" key="4">
    <source>
        <dbReference type="Proteomes" id="UP000015105"/>
    </source>
</evidence>
<evidence type="ECO:0000256" key="1">
    <source>
        <dbReference type="SAM" id="Coils"/>
    </source>
</evidence>
<reference evidence="3" key="5">
    <citation type="journal article" date="2021" name="G3 (Bethesda)">
        <title>Aegilops tauschii genome assembly Aet v5.0 features greater sequence contiguity and improved annotation.</title>
        <authorList>
            <person name="Wang L."/>
            <person name="Zhu T."/>
            <person name="Rodriguez J.C."/>
            <person name="Deal K.R."/>
            <person name="Dubcovsky J."/>
            <person name="McGuire P.E."/>
            <person name="Lux T."/>
            <person name="Spannagl M."/>
            <person name="Mayer K.F.X."/>
            <person name="Baldrich P."/>
            <person name="Meyers B.C."/>
            <person name="Huo N."/>
            <person name="Gu Y.Q."/>
            <person name="Zhou H."/>
            <person name="Devos K.M."/>
            <person name="Bennetzen J.L."/>
            <person name="Unver T."/>
            <person name="Budak H."/>
            <person name="Gulick P.J."/>
            <person name="Galiba G."/>
            <person name="Kalapos B."/>
            <person name="Nelson D.R."/>
            <person name="Li P."/>
            <person name="You F.M."/>
            <person name="Luo M.C."/>
            <person name="Dvorak J."/>
        </authorList>
    </citation>
    <scope>NUCLEOTIDE SEQUENCE [LARGE SCALE GENOMIC DNA]</scope>
    <source>
        <strain evidence="3">cv. AL8/78</strain>
    </source>
</reference>
<feature type="coiled-coil region" evidence="1">
    <location>
        <begin position="243"/>
        <end position="380"/>
    </location>
</feature>
<accession>A0A453RVH3</accession>
<proteinExistence type="predicted"/>
<evidence type="ECO:0000256" key="2">
    <source>
        <dbReference type="SAM" id="MobiDB-lite"/>
    </source>
</evidence>
<feature type="region of interest" description="Disordered" evidence="2">
    <location>
        <begin position="521"/>
        <end position="564"/>
    </location>
</feature>
<feature type="compositionally biased region" description="Polar residues" evidence="2">
    <location>
        <begin position="542"/>
        <end position="564"/>
    </location>
</feature>
<organism evidence="3 4">
    <name type="scientific">Aegilops tauschii subsp. strangulata</name>
    <name type="common">Goatgrass</name>
    <dbReference type="NCBI Taxonomy" id="200361"/>
    <lineage>
        <taxon>Eukaryota</taxon>
        <taxon>Viridiplantae</taxon>
        <taxon>Streptophyta</taxon>
        <taxon>Embryophyta</taxon>
        <taxon>Tracheophyta</taxon>
        <taxon>Spermatophyta</taxon>
        <taxon>Magnoliopsida</taxon>
        <taxon>Liliopsida</taxon>
        <taxon>Poales</taxon>
        <taxon>Poaceae</taxon>
        <taxon>BOP clade</taxon>
        <taxon>Pooideae</taxon>
        <taxon>Triticodae</taxon>
        <taxon>Triticeae</taxon>
        <taxon>Triticinae</taxon>
        <taxon>Aegilops</taxon>
    </lineage>
</organism>
<keyword evidence="1" id="KW-0175">Coiled coil</keyword>
<name>A0A453RVH3_AEGTS</name>
<feature type="compositionally biased region" description="Low complexity" evidence="2">
    <location>
        <begin position="635"/>
        <end position="652"/>
    </location>
</feature>
<sequence>PTRPWSFLHSLSVLRSLRPTAPPLISLAATSSNGSPVRPHAYTAAGTLTPTMPRPATSLRAPSRRRRLLENPIAPASVNSSSATSGCRGGSCTPKLRWSVRESQEGVSEQKAPRASSVRRLAAAVWRLWPPEEAPAAEHQGKSRVGLEFIPRHLQVQLLRKDHLGHKHGLKVETSSPNSVLGQHSGELHKVKLHLASALMPITGLENATKWKSESVCDRLSFGAYVIANQLDLIEKQQGQTHANIIQMELQRAQDRVGKLEAERVSAKKQLDRLLEKLREEKATWRRREHKKAQSILEDMKADLDHEKKNRRQLENINLKLVDELKEVKLAANNLLEEYDKERKTREMAEEVCNKLVREVEEQKSDIEVLERDFVKRREEVDEDRKLLQMAEVWREERVQMKLVDARLTLEDKYGELSKLQQDVEAFVASLGCAKGDSSILVREAEKIIREISLVRDLEVQFKYEPPAASEEILAIFKELRPSQELGRCKVQRSSLDELEIQQASGQMADVCLENLTNRSPCQDSEIEDESSWETTSHKDFQGSSFSRNGNGSEPSVNNVCDRISWTSGDNSEEVWQNDLSNIKVVEHEKKQSAISKFSRPRENHEIHQVDVEVDLINSLNRRMYYDAGEAADRGMGQSSPSMGPWSSPSPDSMNRGFRGCMELVQRHSLKAKLLEARMESQKIQLRRVLNHTT</sequence>
<reference evidence="3" key="3">
    <citation type="journal article" date="2017" name="Nature">
        <title>Genome sequence of the progenitor of the wheat D genome Aegilops tauschii.</title>
        <authorList>
            <person name="Luo M.C."/>
            <person name="Gu Y.Q."/>
            <person name="Puiu D."/>
            <person name="Wang H."/>
            <person name="Twardziok S.O."/>
            <person name="Deal K.R."/>
            <person name="Huo N."/>
            <person name="Zhu T."/>
            <person name="Wang L."/>
            <person name="Wang Y."/>
            <person name="McGuire P.E."/>
            <person name="Liu S."/>
            <person name="Long H."/>
            <person name="Ramasamy R.K."/>
            <person name="Rodriguez J.C."/>
            <person name="Van S.L."/>
            <person name="Yuan L."/>
            <person name="Wang Z."/>
            <person name="Xia Z."/>
            <person name="Xiao L."/>
            <person name="Anderson O.D."/>
            <person name="Ouyang S."/>
            <person name="Liang Y."/>
            <person name="Zimin A.V."/>
            <person name="Pertea G."/>
            <person name="Qi P."/>
            <person name="Bennetzen J.L."/>
            <person name="Dai X."/>
            <person name="Dawson M.W."/>
            <person name="Muller H.G."/>
            <person name="Kugler K."/>
            <person name="Rivarola-Duarte L."/>
            <person name="Spannagl M."/>
            <person name="Mayer K.F.X."/>
            <person name="Lu F.H."/>
            <person name="Bevan M.W."/>
            <person name="Leroy P."/>
            <person name="Li P."/>
            <person name="You F.M."/>
            <person name="Sun Q."/>
            <person name="Liu Z."/>
            <person name="Lyons E."/>
            <person name="Wicker T."/>
            <person name="Salzberg S.L."/>
            <person name="Devos K.M."/>
            <person name="Dvorak J."/>
        </authorList>
    </citation>
    <scope>NUCLEOTIDE SEQUENCE [LARGE SCALE GENOMIC DNA]</scope>
    <source>
        <strain evidence="3">cv. AL8/78</strain>
    </source>
</reference>
<dbReference type="Proteomes" id="UP000015105">
    <property type="component" value="Chromosome 7D"/>
</dbReference>
<dbReference type="STRING" id="200361.A0A453RVH3"/>
<reference evidence="3" key="4">
    <citation type="submission" date="2019-03" db="UniProtKB">
        <authorList>
            <consortium name="EnsemblPlants"/>
        </authorList>
    </citation>
    <scope>IDENTIFICATION</scope>
</reference>